<keyword evidence="3" id="KW-1185">Reference proteome</keyword>
<dbReference type="InterPro" id="IPR013187">
    <property type="entry name" value="F-box-assoc_dom_typ3"/>
</dbReference>
<reference evidence="2" key="1">
    <citation type="journal article" date="2023" name="Plant J.">
        <title>Genome sequences and population genomics provide insights into the demographic history, inbreeding, and mutation load of two 'living fossil' tree species of Dipteronia.</title>
        <authorList>
            <person name="Feng Y."/>
            <person name="Comes H.P."/>
            <person name="Chen J."/>
            <person name="Zhu S."/>
            <person name="Lu R."/>
            <person name="Zhang X."/>
            <person name="Li P."/>
            <person name="Qiu J."/>
            <person name="Olsen K.M."/>
            <person name="Qiu Y."/>
        </authorList>
    </citation>
    <scope>NUCLEOTIDE SEQUENCE</scope>
    <source>
        <strain evidence="2">KIB01</strain>
    </source>
</reference>
<dbReference type="Proteomes" id="UP001280121">
    <property type="component" value="Unassembled WGS sequence"/>
</dbReference>
<dbReference type="EMBL" id="JANJYI010000001">
    <property type="protein sequence ID" value="KAK2664887.1"/>
    <property type="molecule type" value="Genomic_DNA"/>
</dbReference>
<dbReference type="InterPro" id="IPR017451">
    <property type="entry name" value="F-box-assoc_interact_dom"/>
</dbReference>
<name>A0AAE0CVB7_9ROSI</name>
<gene>
    <name evidence="2" type="ORF">Ddye_003461</name>
</gene>
<evidence type="ECO:0000313" key="2">
    <source>
        <dbReference type="EMBL" id="KAK2664887.1"/>
    </source>
</evidence>
<proteinExistence type="predicted"/>
<dbReference type="Pfam" id="PF08268">
    <property type="entry name" value="FBA_3"/>
    <property type="match status" value="1"/>
</dbReference>
<dbReference type="PANTHER" id="PTHR31111:SF136">
    <property type="entry name" value="F-BOX ASSOCIATED DOMAIN-CONTAINING PROTEIN"/>
    <property type="match status" value="1"/>
</dbReference>
<protein>
    <recommendedName>
        <fullName evidence="1">F-box associated beta-propeller type 3 domain-containing protein</fullName>
    </recommendedName>
</protein>
<evidence type="ECO:0000313" key="3">
    <source>
        <dbReference type="Proteomes" id="UP001280121"/>
    </source>
</evidence>
<sequence length="257" mass="29542">MGFDSINRTFKIVRVLSFSKSLVTEVHTLGTESWRHISSVPSCNSLSATGVSACGDMHWTNGLPECKIISFNFQQEEFNLTPHPDFGMLQYRKDFMLVNLKGFLAVVNFPQPTDIEIWVLKDYENKVWMRECRLTTKIYVNRVSSVSACCDGIFFHCGQIRELLFLHLRRNLILKTTCWGKRLAKAIFSYTASVVSLKNFGNLVADDDSKWCMIADLVEDDPMCSITWTNRAQTNVKGQRRLRFGLKIFRPPNGHWL</sequence>
<organism evidence="2 3">
    <name type="scientific">Dipteronia dyeriana</name>
    <dbReference type="NCBI Taxonomy" id="168575"/>
    <lineage>
        <taxon>Eukaryota</taxon>
        <taxon>Viridiplantae</taxon>
        <taxon>Streptophyta</taxon>
        <taxon>Embryophyta</taxon>
        <taxon>Tracheophyta</taxon>
        <taxon>Spermatophyta</taxon>
        <taxon>Magnoliopsida</taxon>
        <taxon>eudicotyledons</taxon>
        <taxon>Gunneridae</taxon>
        <taxon>Pentapetalae</taxon>
        <taxon>rosids</taxon>
        <taxon>malvids</taxon>
        <taxon>Sapindales</taxon>
        <taxon>Sapindaceae</taxon>
        <taxon>Hippocastanoideae</taxon>
        <taxon>Acereae</taxon>
        <taxon>Dipteronia</taxon>
    </lineage>
</organism>
<feature type="domain" description="F-box associated beta-propeller type 3" evidence="1">
    <location>
        <begin position="1"/>
        <end position="153"/>
    </location>
</feature>
<dbReference type="PANTHER" id="PTHR31111">
    <property type="entry name" value="BNAA05G37150D PROTEIN-RELATED"/>
    <property type="match status" value="1"/>
</dbReference>
<evidence type="ECO:0000259" key="1">
    <source>
        <dbReference type="Pfam" id="PF08268"/>
    </source>
</evidence>
<accession>A0AAE0CVB7</accession>
<dbReference type="NCBIfam" id="TIGR01640">
    <property type="entry name" value="F_box_assoc_1"/>
    <property type="match status" value="1"/>
</dbReference>
<dbReference type="AlphaFoldDB" id="A0AAE0CVB7"/>
<comment type="caution">
    <text evidence="2">The sequence shown here is derived from an EMBL/GenBank/DDBJ whole genome shotgun (WGS) entry which is preliminary data.</text>
</comment>